<keyword evidence="1" id="KW-0732">Signal</keyword>
<accession>A0A3D9H6G4</accession>
<dbReference type="EMBL" id="QRDW01000012">
    <property type="protein sequence ID" value="RED45039.1"/>
    <property type="molecule type" value="Genomic_DNA"/>
</dbReference>
<reference evidence="3 4" key="1">
    <citation type="submission" date="2018-07" db="EMBL/GenBank/DDBJ databases">
        <title>Genomic Encyclopedia of Type Strains, Phase III (KMG-III): the genomes of soil and plant-associated and newly described type strains.</title>
        <authorList>
            <person name="Whitman W."/>
        </authorList>
    </citation>
    <scope>NUCLEOTIDE SEQUENCE [LARGE SCALE GENOMIC DNA]</scope>
    <source>
        <strain evidence="3 4">CECT 8488</strain>
    </source>
</reference>
<dbReference type="SUPFAM" id="SSF53850">
    <property type="entry name" value="Periplasmic binding protein-like II"/>
    <property type="match status" value="1"/>
</dbReference>
<gene>
    <name evidence="3" type="ORF">DFP90_11231</name>
</gene>
<dbReference type="RefSeq" id="WP_115938543.1">
    <property type="nucleotide sequence ID" value="NZ_QRDW01000012.1"/>
</dbReference>
<evidence type="ECO:0000256" key="1">
    <source>
        <dbReference type="ARBA" id="ARBA00022729"/>
    </source>
</evidence>
<name>A0A3D9H6G4_9PROT</name>
<dbReference type="PANTHER" id="PTHR35936">
    <property type="entry name" value="MEMBRANE-BOUND LYTIC MUREIN TRANSGLYCOSYLASE F"/>
    <property type="match status" value="1"/>
</dbReference>
<dbReference type="OrthoDB" id="2081943at2"/>
<comment type="caution">
    <text evidence="3">The sequence shown here is derived from an EMBL/GenBank/DDBJ whole genome shotgun (WGS) entry which is preliminary data.</text>
</comment>
<dbReference type="Pfam" id="PF00497">
    <property type="entry name" value="SBP_bac_3"/>
    <property type="match status" value="1"/>
</dbReference>
<proteinExistence type="predicted"/>
<dbReference type="Proteomes" id="UP000256845">
    <property type="component" value="Unassembled WGS sequence"/>
</dbReference>
<organism evidence="3 4">
    <name type="scientific">Aestuariispira insulae</name>
    <dbReference type="NCBI Taxonomy" id="1461337"/>
    <lineage>
        <taxon>Bacteria</taxon>
        <taxon>Pseudomonadati</taxon>
        <taxon>Pseudomonadota</taxon>
        <taxon>Alphaproteobacteria</taxon>
        <taxon>Rhodospirillales</taxon>
        <taxon>Kiloniellaceae</taxon>
        <taxon>Aestuariispira</taxon>
    </lineage>
</organism>
<dbReference type="PANTHER" id="PTHR35936:SF25">
    <property type="entry name" value="ABC TRANSPORTER SUBSTRATE-BINDING PROTEIN"/>
    <property type="match status" value="1"/>
</dbReference>
<evidence type="ECO:0000313" key="3">
    <source>
        <dbReference type="EMBL" id="RED45039.1"/>
    </source>
</evidence>
<keyword evidence="4" id="KW-1185">Reference proteome</keyword>
<sequence>MTTGQLRMRTITLCFITAITILAGILPAGAAERVRLTNGEWPPFQSENLPHYGPYSHIAKLAFAEVGIDVEFGFFPWNRAVKLVQDGHWDGTFFWVATPEREQEFRLSDTVITFREVIFYSKDNPLKVQTIEDFAGLTMGRIQSSAFGHQFGNLIQQGRVHVTEVPTNENLFQMLASGRVDFVPELYHSGQEAIQALAGRIDRTRIDFDPRFGQDWNYHMMISRKTENGAEILAKFNQGLAKLKQKGLIEEIMAPITNPAIPSE</sequence>
<evidence type="ECO:0000313" key="4">
    <source>
        <dbReference type="Proteomes" id="UP000256845"/>
    </source>
</evidence>
<dbReference type="Gene3D" id="3.40.190.10">
    <property type="entry name" value="Periplasmic binding protein-like II"/>
    <property type="match status" value="2"/>
</dbReference>
<evidence type="ECO:0000259" key="2">
    <source>
        <dbReference type="Pfam" id="PF00497"/>
    </source>
</evidence>
<dbReference type="AlphaFoldDB" id="A0A3D9H6G4"/>
<protein>
    <submittedName>
        <fullName evidence="3">Polar amino acid transport system substrate-binding protein</fullName>
    </submittedName>
</protein>
<dbReference type="InterPro" id="IPR001638">
    <property type="entry name" value="Solute-binding_3/MltF_N"/>
</dbReference>
<feature type="domain" description="Solute-binding protein family 3/N-terminal" evidence="2">
    <location>
        <begin position="37"/>
        <end position="253"/>
    </location>
</feature>